<keyword evidence="1" id="KW-0732">Signal</keyword>
<sequence>MVWWVQPMAAAAFACSFALTIMDGTDPLATVMILPPGVGGFDSGVKEVGRAVGSSGCDVK</sequence>
<organism evidence="2 3">
    <name type="scientific">Pseudonocardia ailaonensis</name>
    <dbReference type="NCBI Taxonomy" id="367279"/>
    <lineage>
        <taxon>Bacteria</taxon>
        <taxon>Bacillati</taxon>
        <taxon>Actinomycetota</taxon>
        <taxon>Actinomycetes</taxon>
        <taxon>Pseudonocardiales</taxon>
        <taxon>Pseudonocardiaceae</taxon>
        <taxon>Pseudonocardia</taxon>
    </lineage>
</organism>
<evidence type="ECO:0000313" key="3">
    <source>
        <dbReference type="Proteomes" id="UP001500449"/>
    </source>
</evidence>
<evidence type="ECO:0000256" key="1">
    <source>
        <dbReference type="SAM" id="SignalP"/>
    </source>
</evidence>
<gene>
    <name evidence="2" type="ORF">GCM10009836_43820</name>
</gene>
<accession>A0ABN2NDE4</accession>
<comment type="caution">
    <text evidence="2">The sequence shown here is derived from an EMBL/GenBank/DDBJ whole genome shotgun (WGS) entry which is preliminary data.</text>
</comment>
<dbReference type="Proteomes" id="UP001500449">
    <property type="component" value="Unassembled WGS sequence"/>
</dbReference>
<keyword evidence="3" id="KW-1185">Reference proteome</keyword>
<proteinExistence type="predicted"/>
<protein>
    <submittedName>
        <fullName evidence="2">Uncharacterized protein</fullName>
    </submittedName>
</protein>
<evidence type="ECO:0000313" key="2">
    <source>
        <dbReference type="EMBL" id="GAA1858817.1"/>
    </source>
</evidence>
<dbReference type="EMBL" id="BAAAQK010000017">
    <property type="protein sequence ID" value="GAA1858817.1"/>
    <property type="molecule type" value="Genomic_DNA"/>
</dbReference>
<name>A0ABN2NDE4_9PSEU</name>
<feature type="signal peptide" evidence="1">
    <location>
        <begin position="1"/>
        <end position="18"/>
    </location>
</feature>
<reference evidence="2 3" key="1">
    <citation type="journal article" date="2019" name="Int. J. Syst. Evol. Microbiol.">
        <title>The Global Catalogue of Microorganisms (GCM) 10K type strain sequencing project: providing services to taxonomists for standard genome sequencing and annotation.</title>
        <authorList>
            <consortium name="The Broad Institute Genomics Platform"/>
            <consortium name="The Broad Institute Genome Sequencing Center for Infectious Disease"/>
            <person name="Wu L."/>
            <person name="Ma J."/>
        </authorList>
    </citation>
    <scope>NUCLEOTIDE SEQUENCE [LARGE SCALE GENOMIC DNA]</scope>
    <source>
        <strain evidence="2 3">JCM 16009</strain>
    </source>
</reference>
<feature type="chain" id="PRO_5046374862" evidence="1">
    <location>
        <begin position="19"/>
        <end position="60"/>
    </location>
</feature>